<dbReference type="WBParaSite" id="PTRK_0001351300.1">
    <property type="protein sequence ID" value="PTRK_0001351300.1"/>
    <property type="gene ID" value="PTRK_0001351300"/>
</dbReference>
<protein>
    <submittedName>
        <fullName evidence="4">Uncharacterized protein</fullName>
    </submittedName>
</protein>
<reference evidence="4" key="1">
    <citation type="submission" date="2017-02" db="UniProtKB">
        <authorList>
            <consortium name="WormBaseParasite"/>
        </authorList>
    </citation>
    <scope>IDENTIFICATION</scope>
</reference>
<accession>A0A0N4ZXR1</accession>
<organism evidence="3 4">
    <name type="scientific">Parastrongyloides trichosuri</name>
    <name type="common">Possum-specific nematode worm</name>
    <dbReference type="NCBI Taxonomy" id="131310"/>
    <lineage>
        <taxon>Eukaryota</taxon>
        <taxon>Metazoa</taxon>
        <taxon>Ecdysozoa</taxon>
        <taxon>Nematoda</taxon>
        <taxon>Chromadorea</taxon>
        <taxon>Rhabditida</taxon>
        <taxon>Tylenchina</taxon>
        <taxon>Panagrolaimomorpha</taxon>
        <taxon>Strongyloidoidea</taxon>
        <taxon>Strongyloididae</taxon>
        <taxon>Parastrongyloides</taxon>
    </lineage>
</organism>
<keyword evidence="3" id="KW-1185">Reference proteome</keyword>
<name>A0A0N4ZXR1_PARTI</name>
<feature type="chain" id="PRO_5005892592" evidence="2">
    <location>
        <begin position="20"/>
        <end position="127"/>
    </location>
</feature>
<feature type="signal peptide" evidence="2">
    <location>
        <begin position="1"/>
        <end position="19"/>
    </location>
</feature>
<feature type="region of interest" description="Disordered" evidence="1">
    <location>
        <begin position="34"/>
        <end position="55"/>
    </location>
</feature>
<dbReference type="Proteomes" id="UP000038045">
    <property type="component" value="Unplaced"/>
</dbReference>
<keyword evidence="2" id="KW-0732">Signal</keyword>
<evidence type="ECO:0000256" key="1">
    <source>
        <dbReference type="SAM" id="MobiDB-lite"/>
    </source>
</evidence>
<evidence type="ECO:0000313" key="4">
    <source>
        <dbReference type="WBParaSite" id="PTRK_0001351300.1"/>
    </source>
</evidence>
<sequence length="127" mass="14695">MRNLIFLYILIFLIVISNSLVLYHRIPKPRLICHEETPDNSTQGASHRNRSRSQIPVIPEEDSSTVMHIEHVKAKREVVDGPFLQIDDTNKVSLNNFEIVNDNLTVEEKNEIRQKIINMCQAFNANN</sequence>
<evidence type="ECO:0000256" key="2">
    <source>
        <dbReference type="SAM" id="SignalP"/>
    </source>
</evidence>
<evidence type="ECO:0000313" key="3">
    <source>
        <dbReference type="Proteomes" id="UP000038045"/>
    </source>
</evidence>
<dbReference type="AlphaFoldDB" id="A0A0N4ZXR1"/>
<proteinExistence type="predicted"/>